<dbReference type="Proteomes" id="UP001596163">
    <property type="component" value="Unassembled WGS sequence"/>
</dbReference>
<proteinExistence type="predicted"/>
<sequence length="136" mass="15633">MKKLLLLALLAFSFQLTFAQTTKLTVFVKFTGIEDGFDHLTRTSVWIDGREIGVSPETLESKTGSFTVDVPKGNHEITVINYAQYEGKWEEHTLANEYSVDCIYESTRSFKKPERLYLVFDLNEGTRSSWKKPVKE</sequence>
<evidence type="ECO:0008006" key="4">
    <source>
        <dbReference type="Google" id="ProtNLM"/>
    </source>
</evidence>
<dbReference type="RefSeq" id="WP_377912193.1">
    <property type="nucleotide sequence ID" value="NZ_JBHSKS010000002.1"/>
</dbReference>
<feature type="chain" id="PRO_5046595938" description="Carboxypeptidase regulatory-like domain-containing protein" evidence="1">
    <location>
        <begin position="20"/>
        <end position="136"/>
    </location>
</feature>
<accession>A0ABW0BTP6</accession>
<keyword evidence="1" id="KW-0732">Signal</keyword>
<comment type="caution">
    <text evidence="2">The sequence shown here is derived from an EMBL/GenBank/DDBJ whole genome shotgun (WGS) entry which is preliminary data.</text>
</comment>
<name>A0ABW0BTP6_9BACT</name>
<evidence type="ECO:0000313" key="2">
    <source>
        <dbReference type="EMBL" id="MFC5190781.1"/>
    </source>
</evidence>
<dbReference type="EMBL" id="JBHSKS010000002">
    <property type="protein sequence ID" value="MFC5190781.1"/>
    <property type="molecule type" value="Genomic_DNA"/>
</dbReference>
<protein>
    <recommendedName>
        <fullName evidence="4">Carboxypeptidase regulatory-like domain-containing protein</fullName>
    </recommendedName>
</protein>
<organism evidence="2 3">
    <name type="scientific">Algoriphagus aquatilis</name>
    <dbReference type="NCBI Taxonomy" id="490186"/>
    <lineage>
        <taxon>Bacteria</taxon>
        <taxon>Pseudomonadati</taxon>
        <taxon>Bacteroidota</taxon>
        <taxon>Cytophagia</taxon>
        <taxon>Cytophagales</taxon>
        <taxon>Cyclobacteriaceae</taxon>
        <taxon>Algoriphagus</taxon>
    </lineage>
</organism>
<evidence type="ECO:0000256" key="1">
    <source>
        <dbReference type="SAM" id="SignalP"/>
    </source>
</evidence>
<evidence type="ECO:0000313" key="3">
    <source>
        <dbReference type="Proteomes" id="UP001596163"/>
    </source>
</evidence>
<reference evidence="3" key="1">
    <citation type="journal article" date="2019" name="Int. J. Syst. Evol. Microbiol.">
        <title>The Global Catalogue of Microorganisms (GCM) 10K type strain sequencing project: providing services to taxonomists for standard genome sequencing and annotation.</title>
        <authorList>
            <consortium name="The Broad Institute Genomics Platform"/>
            <consortium name="The Broad Institute Genome Sequencing Center for Infectious Disease"/>
            <person name="Wu L."/>
            <person name="Ma J."/>
        </authorList>
    </citation>
    <scope>NUCLEOTIDE SEQUENCE [LARGE SCALE GENOMIC DNA]</scope>
    <source>
        <strain evidence="3">CGMCC 1.7030</strain>
    </source>
</reference>
<gene>
    <name evidence="2" type="ORF">ACFPIK_03315</name>
</gene>
<feature type="signal peptide" evidence="1">
    <location>
        <begin position="1"/>
        <end position="19"/>
    </location>
</feature>
<keyword evidence="3" id="KW-1185">Reference proteome</keyword>